<dbReference type="HOGENOM" id="CLU_921331_0_0_1"/>
<evidence type="ECO:0008006" key="4">
    <source>
        <dbReference type="Google" id="ProtNLM"/>
    </source>
</evidence>
<evidence type="ECO:0000313" key="3">
    <source>
        <dbReference type="Proteomes" id="UP000016930"/>
    </source>
</evidence>
<protein>
    <recommendedName>
        <fullName evidence="4">Cleavage/polyadenylation specificity factor A subunit C-terminal domain-containing protein</fullName>
    </recommendedName>
</protein>
<proteinExistence type="predicted"/>
<dbReference type="InterPro" id="IPR015943">
    <property type="entry name" value="WD40/YVTN_repeat-like_dom_sf"/>
</dbReference>
<dbReference type="Gene3D" id="2.130.10.10">
    <property type="entry name" value="YVTN repeat-like/Quinoprotein amine dehydrogenase"/>
    <property type="match status" value="1"/>
</dbReference>
<accession>M2R498</accession>
<name>M2R498_CERS8</name>
<dbReference type="STRING" id="914234.M2R498"/>
<dbReference type="OrthoDB" id="436637at2759"/>
<organism evidence="2 3">
    <name type="scientific">Ceriporiopsis subvermispora (strain B)</name>
    <name type="common">White-rot fungus</name>
    <name type="synonym">Gelatoporia subvermispora</name>
    <dbReference type="NCBI Taxonomy" id="914234"/>
    <lineage>
        <taxon>Eukaryota</taxon>
        <taxon>Fungi</taxon>
        <taxon>Dikarya</taxon>
        <taxon>Basidiomycota</taxon>
        <taxon>Agaricomycotina</taxon>
        <taxon>Agaricomycetes</taxon>
        <taxon>Polyporales</taxon>
        <taxon>Gelatoporiaceae</taxon>
        <taxon>Gelatoporia</taxon>
    </lineage>
</organism>
<feature type="compositionally biased region" description="Low complexity" evidence="1">
    <location>
        <begin position="264"/>
        <end position="275"/>
    </location>
</feature>
<evidence type="ECO:0000313" key="2">
    <source>
        <dbReference type="EMBL" id="EMD33022.1"/>
    </source>
</evidence>
<gene>
    <name evidence="2" type="ORF">CERSUDRAFT_99035</name>
</gene>
<sequence length="302" mass="32370">MIDTRAVVAVLEVQCGKLCSSLHNAQTAKVTHLDNNEMAFSLVVAPFAARGGELHLAVDTLRTSSSHHRHALAAETNDGSLAVMALQGKLVVGVGQPLYIYDMGKKLLRKVENKTFPAALYALYADYKAPENHLLVFVEGTQPREIAAMTMISHNPGAAAGHFGNAFASPLYPKVPEQVAAGEQAKCRAGELDRAAGELLKKLRAPASGFQNALFLLRLPKSGAQAGQGRGGWRRRGHQRAALPRAGEQSSPEPRRSTAAAPPVNTIRRTTNVVVEEAGAREDRTVHERLDGRALRVASGAR</sequence>
<reference evidence="2 3" key="1">
    <citation type="journal article" date="2012" name="Proc. Natl. Acad. Sci. U.S.A.">
        <title>Comparative genomics of Ceriporiopsis subvermispora and Phanerochaete chrysosporium provide insight into selective ligninolysis.</title>
        <authorList>
            <person name="Fernandez-Fueyo E."/>
            <person name="Ruiz-Duenas F.J."/>
            <person name="Ferreira P."/>
            <person name="Floudas D."/>
            <person name="Hibbett D.S."/>
            <person name="Canessa P."/>
            <person name="Larrondo L.F."/>
            <person name="James T.Y."/>
            <person name="Seelenfreund D."/>
            <person name="Lobos S."/>
            <person name="Polanco R."/>
            <person name="Tello M."/>
            <person name="Honda Y."/>
            <person name="Watanabe T."/>
            <person name="Watanabe T."/>
            <person name="Ryu J.S."/>
            <person name="Kubicek C.P."/>
            <person name="Schmoll M."/>
            <person name="Gaskell J."/>
            <person name="Hammel K.E."/>
            <person name="St John F.J."/>
            <person name="Vanden Wymelenberg A."/>
            <person name="Sabat G."/>
            <person name="Splinter BonDurant S."/>
            <person name="Syed K."/>
            <person name="Yadav J.S."/>
            <person name="Doddapaneni H."/>
            <person name="Subramanian V."/>
            <person name="Lavin J.L."/>
            <person name="Oguiza J.A."/>
            <person name="Perez G."/>
            <person name="Pisabarro A.G."/>
            <person name="Ramirez L."/>
            <person name="Santoyo F."/>
            <person name="Master E."/>
            <person name="Coutinho P.M."/>
            <person name="Henrissat B."/>
            <person name="Lombard V."/>
            <person name="Magnuson J.K."/>
            <person name="Kuees U."/>
            <person name="Hori C."/>
            <person name="Igarashi K."/>
            <person name="Samejima M."/>
            <person name="Held B.W."/>
            <person name="Barry K.W."/>
            <person name="LaButti K.M."/>
            <person name="Lapidus A."/>
            <person name="Lindquist E.A."/>
            <person name="Lucas S.M."/>
            <person name="Riley R."/>
            <person name="Salamov A.A."/>
            <person name="Hoffmeister D."/>
            <person name="Schwenk D."/>
            <person name="Hadar Y."/>
            <person name="Yarden O."/>
            <person name="de Vries R.P."/>
            <person name="Wiebenga A."/>
            <person name="Stenlid J."/>
            <person name="Eastwood D."/>
            <person name="Grigoriev I.V."/>
            <person name="Berka R.M."/>
            <person name="Blanchette R.A."/>
            <person name="Kersten P."/>
            <person name="Martinez A.T."/>
            <person name="Vicuna R."/>
            <person name="Cullen D."/>
        </authorList>
    </citation>
    <scope>NUCLEOTIDE SEQUENCE [LARGE SCALE GENOMIC DNA]</scope>
    <source>
        <strain evidence="2 3">B</strain>
    </source>
</reference>
<feature type="region of interest" description="Disordered" evidence="1">
    <location>
        <begin position="223"/>
        <end position="286"/>
    </location>
</feature>
<dbReference type="EMBL" id="KB445808">
    <property type="protein sequence ID" value="EMD33022.1"/>
    <property type="molecule type" value="Genomic_DNA"/>
</dbReference>
<keyword evidence="3" id="KW-1185">Reference proteome</keyword>
<dbReference type="AlphaFoldDB" id="M2R498"/>
<dbReference type="Proteomes" id="UP000016930">
    <property type="component" value="Unassembled WGS sequence"/>
</dbReference>
<evidence type="ECO:0000256" key="1">
    <source>
        <dbReference type="SAM" id="MobiDB-lite"/>
    </source>
</evidence>